<evidence type="ECO:0000256" key="9">
    <source>
        <dbReference type="ARBA" id="ARBA00023136"/>
    </source>
</evidence>
<feature type="domain" description="Peptidase S49" evidence="13">
    <location>
        <begin position="154"/>
        <end position="301"/>
    </location>
</feature>
<dbReference type="Gene3D" id="6.20.330.10">
    <property type="match status" value="1"/>
</dbReference>
<keyword evidence="8 12" id="KW-1133">Transmembrane helix</keyword>
<feature type="region of interest" description="Disordered" evidence="11">
    <location>
        <begin position="65"/>
        <end position="88"/>
    </location>
</feature>
<evidence type="ECO:0000256" key="7">
    <source>
        <dbReference type="ARBA" id="ARBA00022825"/>
    </source>
</evidence>
<evidence type="ECO:0000256" key="3">
    <source>
        <dbReference type="ARBA" id="ARBA00022475"/>
    </source>
</evidence>
<accession>A0ABV7M3N9</accession>
<protein>
    <submittedName>
        <fullName evidence="15">Protease SohB</fullName>
        <ecNumber evidence="15">3.4.21.-</ecNumber>
    </submittedName>
</protein>
<dbReference type="InterPro" id="IPR013703">
    <property type="entry name" value="Peptidase_S49_N_proteobac"/>
</dbReference>
<evidence type="ECO:0000256" key="6">
    <source>
        <dbReference type="ARBA" id="ARBA00022801"/>
    </source>
</evidence>
<comment type="subcellular location">
    <subcellularLocation>
        <location evidence="1">Cell membrane</location>
    </subcellularLocation>
</comment>
<evidence type="ECO:0000256" key="1">
    <source>
        <dbReference type="ARBA" id="ARBA00004236"/>
    </source>
</evidence>
<evidence type="ECO:0000256" key="11">
    <source>
        <dbReference type="SAM" id="MobiDB-lite"/>
    </source>
</evidence>
<keyword evidence="7" id="KW-0720">Serine protease</keyword>
<evidence type="ECO:0000256" key="12">
    <source>
        <dbReference type="SAM" id="Phobius"/>
    </source>
</evidence>
<dbReference type="Pfam" id="PF08496">
    <property type="entry name" value="Peptidase_S49_N"/>
    <property type="match status" value="1"/>
</dbReference>
<comment type="similarity">
    <text evidence="2">Belongs to the peptidase S49 family.</text>
</comment>
<feature type="domain" description="Peptidase S49 N-terminal proteobacteria" evidence="14">
    <location>
        <begin position="4"/>
        <end position="150"/>
    </location>
</feature>
<gene>
    <name evidence="15" type="primary">sohB</name>
    <name evidence="15" type="ORF">ACFOEI_15565</name>
</gene>
<organism evidence="15 16">
    <name type="scientific">Modicisalibacter luteus</name>
    <dbReference type="NCBI Taxonomy" id="453962"/>
    <lineage>
        <taxon>Bacteria</taxon>
        <taxon>Pseudomonadati</taxon>
        <taxon>Pseudomonadota</taxon>
        <taxon>Gammaproteobacteria</taxon>
        <taxon>Oceanospirillales</taxon>
        <taxon>Halomonadaceae</taxon>
        <taxon>Modicisalibacter</taxon>
    </lineage>
</organism>
<keyword evidence="9 12" id="KW-0472">Membrane</keyword>
<evidence type="ECO:0000259" key="14">
    <source>
        <dbReference type="Pfam" id="PF08496"/>
    </source>
</evidence>
<keyword evidence="3" id="KW-1003">Cell membrane</keyword>
<evidence type="ECO:0000259" key="13">
    <source>
        <dbReference type="Pfam" id="PF01343"/>
    </source>
</evidence>
<keyword evidence="4 15" id="KW-0645">Protease</keyword>
<proteinExistence type="inferred from homology"/>
<evidence type="ECO:0000256" key="5">
    <source>
        <dbReference type="ARBA" id="ARBA00022692"/>
    </source>
</evidence>
<dbReference type="PANTHER" id="PTHR42987:SF4">
    <property type="entry name" value="PROTEASE SOHB-RELATED"/>
    <property type="match status" value="1"/>
</dbReference>
<dbReference type="Proteomes" id="UP001595640">
    <property type="component" value="Unassembled WGS sequence"/>
</dbReference>
<reference evidence="16" key="1">
    <citation type="journal article" date="2019" name="Int. J. Syst. Evol. Microbiol.">
        <title>The Global Catalogue of Microorganisms (GCM) 10K type strain sequencing project: providing services to taxonomists for standard genome sequencing and annotation.</title>
        <authorList>
            <consortium name="The Broad Institute Genomics Platform"/>
            <consortium name="The Broad Institute Genome Sequencing Center for Infectious Disease"/>
            <person name="Wu L."/>
            <person name="Ma J."/>
        </authorList>
    </citation>
    <scope>NUCLEOTIDE SEQUENCE [LARGE SCALE GENOMIC DNA]</scope>
    <source>
        <strain evidence="16">KCTC 12847</strain>
    </source>
</reference>
<dbReference type="EMBL" id="JBHRUH010000031">
    <property type="protein sequence ID" value="MFC3293473.1"/>
    <property type="molecule type" value="Genomic_DNA"/>
</dbReference>
<feature type="compositionally biased region" description="Basic and acidic residues" evidence="11">
    <location>
        <begin position="74"/>
        <end position="88"/>
    </location>
</feature>
<dbReference type="NCBIfam" id="NF008745">
    <property type="entry name" value="PRK11778.1"/>
    <property type="match status" value="1"/>
</dbReference>
<feature type="transmembrane region" description="Helical" evidence="12">
    <location>
        <begin position="12"/>
        <end position="30"/>
    </location>
</feature>
<keyword evidence="6 15" id="KW-0378">Hydrolase</keyword>
<comment type="caution">
    <text evidence="15">The sequence shown here is derived from an EMBL/GenBank/DDBJ whole genome shotgun (WGS) entry which is preliminary data.</text>
</comment>
<dbReference type="RefSeq" id="WP_019017740.1">
    <property type="nucleotide sequence ID" value="NZ_BMXD01000001.1"/>
</dbReference>
<dbReference type="Pfam" id="PF01343">
    <property type="entry name" value="Peptidase_S49"/>
    <property type="match status" value="1"/>
</dbReference>
<keyword evidence="10" id="KW-0175">Coiled coil</keyword>
<dbReference type="Gene3D" id="3.90.226.10">
    <property type="entry name" value="2-enoyl-CoA Hydratase, Chain A, domain 1"/>
    <property type="match status" value="1"/>
</dbReference>
<feature type="coiled-coil region" evidence="10">
    <location>
        <begin position="29"/>
        <end position="56"/>
    </location>
</feature>
<dbReference type="InterPro" id="IPR047272">
    <property type="entry name" value="S49_SppA_C"/>
</dbReference>
<evidence type="ECO:0000256" key="4">
    <source>
        <dbReference type="ARBA" id="ARBA00022670"/>
    </source>
</evidence>
<dbReference type="PANTHER" id="PTHR42987">
    <property type="entry name" value="PEPTIDASE S49"/>
    <property type="match status" value="1"/>
</dbReference>
<evidence type="ECO:0000313" key="15">
    <source>
        <dbReference type="EMBL" id="MFC3293473.1"/>
    </source>
</evidence>
<evidence type="ECO:0000313" key="16">
    <source>
        <dbReference type="Proteomes" id="UP001595640"/>
    </source>
</evidence>
<keyword evidence="16" id="KW-1185">Reference proteome</keyword>
<dbReference type="EC" id="3.4.21.-" evidence="15"/>
<name>A0ABV7M3N9_9GAMM</name>
<dbReference type="InterPro" id="IPR029045">
    <property type="entry name" value="ClpP/crotonase-like_dom_sf"/>
</dbReference>
<keyword evidence="5 12" id="KW-0812">Transmembrane</keyword>
<evidence type="ECO:0000256" key="2">
    <source>
        <dbReference type="ARBA" id="ARBA00008683"/>
    </source>
</evidence>
<dbReference type="CDD" id="cd07023">
    <property type="entry name" value="S49_Sppa_N_C"/>
    <property type="match status" value="1"/>
</dbReference>
<dbReference type="InterPro" id="IPR002142">
    <property type="entry name" value="Peptidase_S49"/>
</dbReference>
<dbReference type="SUPFAM" id="SSF52096">
    <property type="entry name" value="ClpP/crotonase"/>
    <property type="match status" value="1"/>
</dbReference>
<evidence type="ECO:0000256" key="10">
    <source>
        <dbReference type="SAM" id="Coils"/>
    </source>
</evidence>
<dbReference type="GO" id="GO:0006508">
    <property type="term" value="P:proteolysis"/>
    <property type="evidence" value="ECO:0007669"/>
    <property type="project" value="UniProtKB-KW"/>
</dbReference>
<dbReference type="GO" id="GO:0008233">
    <property type="term" value="F:peptidase activity"/>
    <property type="evidence" value="ECO:0007669"/>
    <property type="project" value="UniProtKB-KW"/>
</dbReference>
<sequence length="344" mass="38315">MNDWFADYGMFLAQVATFVIVAGLFIVAMTRSKGNVERSKLRIEELNDRYRSRQRRLRLARMGKKQRKAALKGFRKDDKKEAQARDAEGKGPASVWVIDFHGDIKASATSRLSQEVSALLGVVEQGDEVVIRLESPGGLVHAYGLAAAELDRLRDAGVTTTVCIDKVAASGGYLMACCGDRLRAAPFAVIGSIGVVAQLPNVHRLLKKHDIDVELLTAGRYKRTLTVLGENTDEGREKFLEDLENTHQLFKRFVGQRRPHLDIEAVSTGEIWYGSEAVENGLVDEVGTSEAYLLERMKQARVILLSLEKRRGLSERLGKAVSLGIERGVQRLVEVVDASRWQRR</sequence>
<evidence type="ECO:0000256" key="8">
    <source>
        <dbReference type="ARBA" id="ARBA00022989"/>
    </source>
</evidence>